<feature type="compositionally biased region" description="Low complexity" evidence="1">
    <location>
        <begin position="61"/>
        <end position="82"/>
    </location>
</feature>
<dbReference type="Proteomes" id="UP000799640">
    <property type="component" value="Unassembled WGS sequence"/>
</dbReference>
<evidence type="ECO:0000313" key="2">
    <source>
        <dbReference type="EMBL" id="KAF2401970.1"/>
    </source>
</evidence>
<feature type="region of interest" description="Disordered" evidence="1">
    <location>
        <begin position="429"/>
        <end position="483"/>
    </location>
</feature>
<proteinExistence type="predicted"/>
<accession>A0A6G1I114</accession>
<dbReference type="AlphaFoldDB" id="A0A6G1I114"/>
<dbReference type="OrthoDB" id="5327538at2759"/>
<feature type="compositionally biased region" description="Polar residues" evidence="1">
    <location>
        <begin position="20"/>
        <end position="36"/>
    </location>
</feature>
<dbReference type="EMBL" id="ML996692">
    <property type="protein sequence ID" value="KAF2401970.1"/>
    <property type="molecule type" value="Genomic_DNA"/>
</dbReference>
<feature type="region of interest" description="Disordered" evidence="1">
    <location>
        <begin position="1"/>
        <end position="84"/>
    </location>
</feature>
<name>A0A6G1I114_9PEZI</name>
<organism evidence="2 3">
    <name type="scientific">Trichodelitschia bisporula</name>
    <dbReference type="NCBI Taxonomy" id="703511"/>
    <lineage>
        <taxon>Eukaryota</taxon>
        <taxon>Fungi</taxon>
        <taxon>Dikarya</taxon>
        <taxon>Ascomycota</taxon>
        <taxon>Pezizomycotina</taxon>
        <taxon>Dothideomycetes</taxon>
        <taxon>Dothideomycetes incertae sedis</taxon>
        <taxon>Phaeotrichales</taxon>
        <taxon>Phaeotrichaceae</taxon>
        <taxon>Trichodelitschia</taxon>
    </lineage>
</organism>
<evidence type="ECO:0000256" key="1">
    <source>
        <dbReference type="SAM" id="MobiDB-lite"/>
    </source>
</evidence>
<gene>
    <name evidence="2" type="ORF">EJ06DRAFT_520874</name>
</gene>
<feature type="compositionally biased region" description="Low complexity" evidence="1">
    <location>
        <begin position="461"/>
        <end position="476"/>
    </location>
</feature>
<sequence length="483" mass="51471">MDASPVRRAYPDSPSRRPNMDSSPSRRPNMDSSPARRSNMDSSPRRPGPSPSRPSLRRRAGSGSDASARSASSSSSTSTASHPSRELLFGEIASSPSLGCSSFTSASTPPPTLAPATCALIFSTSPAFTRLWSTPNCRTALLSALSHSPSTLASLRLVCHDLSTRCAPPLFTHLPLTFRPATFSKPRRQAALARIGHHVKTLTFTLPHGPSTFLPPLLDPESGTQIPFTYVPPAAADAPRYPPELASLLIAQYPPLFHAATNVGAFMTALSALPSLESLTVSTPGAAPGPAQAYRRSTVDYALLTLRLAIERAPLPRLSTLNLVDIHPQSLFYLRPTHGPGATPGSAKRWAQIRTLHLSLRSDLFTASASGTLDPAHVRPLSAFLRAFAPSLEDLAFEWLGPRAASPLEDVWGGERKRSPPAWMRERERVEWAPRRRPGTATGEGAALHGEQGHPPGAGEASAGWVRRRGAAAAGATQHTGRG</sequence>
<protein>
    <submittedName>
        <fullName evidence="2">Uncharacterized protein</fullName>
    </submittedName>
</protein>
<keyword evidence="3" id="KW-1185">Reference proteome</keyword>
<reference evidence="2" key="1">
    <citation type="journal article" date="2020" name="Stud. Mycol.">
        <title>101 Dothideomycetes genomes: a test case for predicting lifestyles and emergence of pathogens.</title>
        <authorList>
            <person name="Haridas S."/>
            <person name="Albert R."/>
            <person name="Binder M."/>
            <person name="Bloem J."/>
            <person name="Labutti K."/>
            <person name="Salamov A."/>
            <person name="Andreopoulos B."/>
            <person name="Baker S."/>
            <person name="Barry K."/>
            <person name="Bills G."/>
            <person name="Bluhm B."/>
            <person name="Cannon C."/>
            <person name="Castanera R."/>
            <person name="Culley D."/>
            <person name="Daum C."/>
            <person name="Ezra D."/>
            <person name="Gonzalez J."/>
            <person name="Henrissat B."/>
            <person name="Kuo A."/>
            <person name="Liang C."/>
            <person name="Lipzen A."/>
            <person name="Lutzoni F."/>
            <person name="Magnuson J."/>
            <person name="Mondo S."/>
            <person name="Nolan M."/>
            <person name="Ohm R."/>
            <person name="Pangilinan J."/>
            <person name="Park H.-J."/>
            <person name="Ramirez L."/>
            <person name="Alfaro M."/>
            <person name="Sun H."/>
            <person name="Tritt A."/>
            <person name="Yoshinaga Y."/>
            <person name="Zwiers L.-H."/>
            <person name="Turgeon B."/>
            <person name="Goodwin S."/>
            <person name="Spatafora J."/>
            <person name="Crous P."/>
            <person name="Grigoriev I."/>
        </authorList>
    </citation>
    <scope>NUCLEOTIDE SEQUENCE</scope>
    <source>
        <strain evidence="2">CBS 262.69</strain>
    </source>
</reference>
<evidence type="ECO:0000313" key="3">
    <source>
        <dbReference type="Proteomes" id="UP000799640"/>
    </source>
</evidence>